<feature type="region of interest" description="Disordered" evidence="2">
    <location>
        <begin position="133"/>
        <end position="166"/>
    </location>
</feature>
<dbReference type="GO" id="GO:0005634">
    <property type="term" value="C:nucleus"/>
    <property type="evidence" value="ECO:0000318"/>
    <property type="project" value="GO_Central"/>
</dbReference>
<sequence>MPAMASVETMARSQQELLEAGRAKLARFKERSNKNKNRNKNTSPKQRGATTDAKINVNGNPKADSSSEVFASSHPDVITDVKFGREDAHSNGIVVDQPCKIEIEPVVKINEQVVADQRGQFVLSDISKRFENDDEGVRKQLEAEELRRKGREAEEASRKEREDVEQEKQLVIVERITRIEHEAEERKQKQREAEEAKRKEREDAEDARRQALIAEFALRKEREAEEAKRKEREAEEMKRRQLFIAEVSRRKQREAEENKRKEREAEENMRKEYEANEVRRKQREEEEARKKEREDFSGLEQHIQDLTEEKFALHRELAKARAMTEEFVSEHSALVENFNHQGQLVNQLSEDIEQLQERMKEREAFIMALVSERDRARQDSEAAREQSQTMAGEVIVLENRIRTLRSHELKMEKDVSNFSSEMESLRKQAANWEQDRAHLQTLIDALQEEKKVLQVRLRKVASGEREFTYRSENSEAVQLRQRVLADASTSTDDLPPSPLKIHSDGPSTPLDSPSLDSQHPSRRFEEPLFRPITAHSSQHRLTTEFSVPPVVGPALSSFMYPPSPLEAGSSSLPALTGDPQSGRYQSIELPASCISIPADLMRTINNINDIIASLGEERIAIVKALKAESKGAAELRVLNADLSRKLEATTQQLELVVAQRMADGSSTGVPTASRNAGAAALDYVDEGDEVVERVFTWIMQLFPNRTSRRNGVKRL</sequence>
<reference evidence="4" key="3">
    <citation type="submission" date="2020-12" db="UniProtKB">
        <authorList>
            <consortium name="EnsemblPlants"/>
        </authorList>
    </citation>
    <scope>IDENTIFICATION</scope>
</reference>
<feature type="region of interest" description="Disordered" evidence="2">
    <location>
        <begin position="182"/>
        <end position="207"/>
    </location>
</feature>
<feature type="compositionally biased region" description="Basic and acidic residues" evidence="2">
    <location>
        <begin position="19"/>
        <end position="33"/>
    </location>
</feature>
<feature type="compositionally biased region" description="Polar residues" evidence="2">
    <location>
        <begin position="57"/>
        <end position="70"/>
    </location>
</feature>
<feature type="region of interest" description="Disordered" evidence="2">
    <location>
        <begin position="1"/>
        <end position="71"/>
    </location>
</feature>
<dbReference type="GeneID" id="112273325"/>
<dbReference type="RefSeq" id="XP_024357731.1">
    <property type="nucleotide sequence ID" value="XM_024501963.2"/>
</dbReference>
<keyword evidence="5" id="KW-1185">Reference proteome</keyword>
<accession>A0A2K1IVC3</accession>
<dbReference type="GO" id="GO:0006355">
    <property type="term" value="P:regulation of DNA-templated transcription"/>
    <property type="evidence" value="ECO:0000318"/>
    <property type="project" value="GO_Central"/>
</dbReference>
<dbReference type="PANTHER" id="PTHR47490:SF2">
    <property type="entry name" value="PROTEIN BLISTER"/>
    <property type="match status" value="1"/>
</dbReference>
<evidence type="ECO:0000256" key="1">
    <source>
        <dbReference type="SAM" id="Coils"/>
    </source>
</evidence>
<evidence type="ECO:0000313" key="3">
    <source>
        <dbReference type="EMBL" id="PNR33222.1"/>
    </source>
</evidence>
<dbReference type="PaxDb" id="3218-PP1S44_68V6.1"/>
<feature type="compositionally biased region" description="Low complexity" evidence="2">
    <location>
        <begin position="504"/>
        <end position="517"/>
    </location>
</feature>
<evidence type="ECO:0000256" key="2">
    <source>
        <dbReference type="SAM" id="MobiDB-lite"/>
    </source>
</evidence>
<dbReference type="InterPro" id="IPR044194">
    <property type="entry name" value="BLISTER"/>
</dbReference>
<dbReference type="GO" id="GO:0040008">
    <property type="term" value="P:regulation of growth"/>
    <property type="evidence" value="ECO:0007669"/>
    <property type="project" value="InterPro"/>
</dbReference>
<name>A0A2K1IVC3_PHYPA</name>
<feature type="region of interest" description="Disordered" evidence="2">
    <location>
        <begin position="486"/>
        <end position="521"/>
    </location>
</feature>
<protein>
    <submittedName>
        <fullName evidence="3 4">Uncharacterized protein</fullName>
    </submittedName>
</protein>
<dbReference type="Gene3D" id="1.10.287.1490">
    <property type="match status" value="1"/>
</dbReference>
<dbReference type="Proteomes" id="UP000006727">
    <property type="component" value="Chromosome 20"/>
</dbReference>
<dbReference type="OrthoDB" id="2019993at2759"/>
<dbReference type="EnsemblPlants" id="Pp3c20_15710V3.1">
    <property type="protein sequence ID" value="Pp3c20_15710V3.1"/>
    <property type="gene ID" value="Pp3c20_15710"/>
</dbReference>
<evidence type="ECO:0000313" key="5">
    <source>
        <dbReference type="Proteomes" id="UP000006727"/>
    </source>
</evidence>
<reference evidence="3 5" key="1">
    <citation type="journal article" date="2008" name="Science">
        <title>The Physcomitrella genome reveals evolutionary insights into the conquest of land by plants.</title>
        <authorList>
            <person name="Rensing S."/>
            <person name="Lang D."/>
            <person name="Zimmer A."/>
            <person name="Terry A."/>
            <person name="Salamov A."/>
            <person name="Shapiro H."/>
            <person name="Nishiyama T."/>
            <person name="Perroud P.-F."/>
            <person name="Lindquist E."/>
            <person name="Kamisugi Y."/>
            <person name="Tanahashi T."/>
            <person name="Sakakibara K."/>
            <person name="Fujita T."/>
            <person name="Oishi K."/>
            <person name="Shin-I T."/>
            <person name="Kuroki Y."/>
            <person name="Toyoda A."/>
            <person name="Suzuki Y."/>
            <person name="Hashimoto A."/>
            <person name="Yamaguchi K."/>
            <person name="Sugano A."/>
            <person name="Kohara Y."/>
            <person name="Fujiyama A."/>
            <person name="Anterola A."/>
            <person name="Aoki S."/>
            <person name="Ashton N."/>
            <person name="Barbazuk W.B."/>
            <person name="Barker E."/>
            <person name="Bennetzen J."/>
            <person name="Bezanilla M."/>
            <person name="Blankenship R."/>
            <person name="Cho S.H."/>
            <person name="Dutcher S."/>
            <person name="Estelle M."/>
            <person name="Fawcett J.A."/>
            <person name="Gundlach H."/>
            <person name="Hanada K."/>
            <person name="Heyl A."/>
            <person name="Hicks K.A."/>
            <person name="Hugh J."/>
            <person name="Lohr M."/>
            <person name="Mayer K."/>
            <person name="Melkozernov A."/>
            <person name="Murata T."/>
            <person name="Nelson D."/>
            <person name="Pils B."/>
            <person name="Prigge M."/>
            <person name="Reiss B."/>
            <person name="Renner T."/>
            <person name="Rombauts S."/>
            <person name="Rushton P."/>
            <person name="Sanderfoot A."/>
            <person name="Schween G."/>
            <person name="Shiu S.-H."/>
            <person name="Stueber K."/>
            <person name="Theodoulou F.L."/>
            <person name="Tu H."/>
            <person name="Van de Peer Y."/>
            <person name="Verrier P.J."/>
            <person name="Waters E."/>
            <person name="Wood A."/>
            <person name="Yang L."/>
            <person name="Cove D."/>
            <person name="Cuming A."/>
            <person name="Hasebe M."/>
            <person name="Lucas S."/>
            <person name="Mishler D.B."/>
            <person name="Reski R."/>
            <person name="Grigoriev I."/>
            <person name="Quatrano R.S."/>
            <person name="Boore J.L."/>
        </authorList>
    </citation>
    <scope>NUCLEOTIDE SEQUENCE [LARGE SCALE GENOMIC DNA]</scope>
    <source>
        <strain evidence="4 5">cv. Gransden 2004</strain>
    </source>
</reference>
<reference evidence="3 5" key="2">
    <citation type="journal article" date="2018" name="Plant J.">
        <title>The Physcomitrella patens chromosome-scale assembly reveals moss genome structure and evolution.</title>
        <authorList>
            <person name="Lang D."/>
            <person name="Ullrich K.K."/>
            <person name="Murat F."/>
            <person name="Fuchs J."/>
            <person name="Jenkins J."/>
            <person name="Haas F.B."/>
            <person name="Piednoel M."/>
            <person name="Gundlach H."/>
            <person name="Van Bel M."/>
            <person name="Meyberg R."/>
            <person name="Vives C."/>
            <person name="Morata J."/>
            <person name="Symeonidi A."/>
            <person name="Hiss M."/>
            <person name="Muchero W."/>
            <person name="Kamisugi Y."/>
            <person name="Saleh O."/>
            <person name="Blanc G."/>
            <person name="Decker E.L."/>
            <person name="van Gessel N."/>
            <person name="Grimwood J."/>
            <person name="Hayes R.D."/>
            <person name="Graham S.W."/>
            <person name="Gunter L.E."/>
            <person name="McDaniel S.F."/>
            <person name="Hoernstein S.N.W."/>
            <person name="Larsson A."/>
            <person name="Li F.W."/>
            <person name="Perroud P.F."/>
            <person name="Phillips J."/>
            <person name="Ranjan P."/>
            <person name="Rokshar D.S."/>
            <person name="Rothfels C.J."/>
            <person name="Schneider L."/>
            <person name="Shu S."/>
            <person name="Stevenson D.W."/>
            <person name="Thummler F."/>
            <person name="Tillich M."/>
            <person name="Villarreal Aguilar J.C."/>
            <person name="Widiez T."/>
            <person name="Wong G.K."/>
            <person name="Wymore A."/>
            <person name="Zhang Y."/>
            <person name="Zimmer A.D."/>
            <person name="Quatrano R.S."/>
            <person name="Mayer K.F.X."/>
            <person name="Goodstein D."/>
            <person name="Casacuberta J.M."/>
            <person name="Vandepoele K."/>
            <person name="Reski R."/>
            <person name="Cuming A.C."/>
            <person name="Tuskan G.A."/>
            <person name="Maumus F."/>
            <person name="Salse J."/>
            <person name="Schmutz J."/>
            <person name="Rensing S.A."/>
        </authorList>
    </citation>
    <scope>NUCLEOTIDE SEQUENCE [LARGE SCALE GENOMIC DNA]</scope>
    <source>
        <strain evidence="4 5">cv. Gransden 2004</strain>
    </source>
</reference>
<gene>
    <name evidence="4" type="primary">LOC112273325</name>
    <name evidence="3" type="ORF">PHYPA_025165</name>
</gene>
<dbReference type="Gramene" id="Pp3c20_15710V3.1">
    <property type="protein sequence ID" value="Pp3c20_15710V3.1"/>
    <property type="gene ID" value="Pp3c20_15710"/>
</dbReference>
<evidence type="ECO:0000313" key="4">
    <source>
        <dbReference type="EnsemblPlants" id="Pp3c20_15710V3.1"/>
    </source>
</evidence>
<feature type="coiled-coil region" evidence="1">
    <location>
        <begin position="415"/>
        <end position="456"/>
    </location>
</feature>
<dbReference type="Gramene" id="Pp3c20_15710V3.2">
    <property type="protein sequence ID" value="Pp3c20_15710V3.2"/>
    <property type="gene ID" value="Pp3c20_15710"/>
</dbReference>
<dbReference type="PANTHER" id="PTHR47490">
    <property type="entry name" value="PROTEIN BLISTER"/>
    <property type="match status" value="1"/>
</dbReference>
<dbReference type="AlphaFoldDB" id="A0A2K1IVC3"/>
<proteinExistence type="predicted"/>
<feature type="region of interest" description="Disordered" evidence="2">
    <location>
        <begin position="249"/>
        <end position="299"/>
    </location>
</feature>
<dbReference type="EnsemblPlants" id="Pp3c20_15710V3.2">
    <property type="protein sequence ID" value="Pp3c20_15710V3.2"/>
    <property type="gene ID" value="Pp3c20_15710"/>
</dbReference>
<organism evidence="3">
    <name type="scientific">Physcomitrium patens</name>
    <name type="common">Spreading-leaved earth moss</name>
    <name type="synonym">Physcomitrella patens</name>
    <dbReference type="NCBI Taxonomy" id="3218"/>
    <lineage>
        <taxon>Eukaryota</taxon>
        <taxon>Viridiplantae</taxon>
        <taxon>Streptophyta</taxon>
        <taxon>Embryophyta</taxon>
        <taxon>Bryophyta</taxon>
        <taxon>Bryophytina</taxon>
        <taxon>Bryopsida</taxon>
        <taxon>Funariidae</taxon>
        <taxon>Funariales</taxon>
        <taxon>Funariaceae</taxon>
        <taxon>Physcomitrium</taxon>
    </lineage>
</organism>
<dbReference type="EMBL" id="ABEU02000020">
    <property type="protein sequence ID" value="PNR33222.1"/>
    <property type="molecule type" value="Genomic_DNA"/>
</dbReference>
<keyword evidence="1" id="KW-0175">Coiled coil</keyword>
<feature type="coiled-coil region" evidence="1">
    <location>
        <begin position="632"/>
        <end position="659"/>
    </location>
</feature>